<feature type="compositionally biased region" description="Polar residues" evidence="9">
    <location>
        <begin position="1288"/>
        <end position="1300"/>
    </location>
</feature>
<comment type="similarity">
    <text evidence="8">Belongs to the polysaccharide lyase 9 family.</text>
</comment>
<dbReference type="SMART" id="SM00710">
    <property type="entry name" value="PbH1"/>
    <property type="match status" value="6"/>
</dbReference>
<dbReference type="InterPro" id="IPR058953">
    <property type="entry name" value="PelX-like_N"/>
</dbReference>
<dbReference type="Gene3D" id="2.60.40.3630">
    <property type="match status" value="4"/>
</dbReference>
<dbReference type="InterPro" id="IPR012334">
    <property type="entry name" value="Pectin_lyas_fold"/>
</dbReference>
<dbReference type="STRING" id="1763538.LPB68_01775"/>
<keyword evidence="6" id="KW-0106">Calcium</keyword>
<gene>
    <name evidence="11" type="ORF">PNBC_12180</name>
</gene>
<evidence type="ECO:0000256" key="4">
    <source>
        <dbReference type="ARBA" id="ARBA00022723"/>
    </source>
</evidence>
<comment type="cofactor">
    <cofactor evidence="1">
        <name>Ca(2+)</name>
        <dbReference type="ChEBI" id="CHEBI:29108"/>
    </cofactor>
</comment>
<dbReference type="Gene3D" id="2.160.20.10">
    <property type="entry name" value="Single-stranded right-handed beta-helix, Pectin lyase-like"/>
    <property type="match status" value="1"/>
</dbReference>
<dbReference type="SUPFAM" id="SSF51126">
    <property type="entry name" value="Pectin lyase-like"/>
    <property type="match status" value="1"/>
</dbReference>
<dbReference type="PROSITE" id="PS51272">
    <property type="entry name" value="SLH"/>
    <property type="match status" value="3"/>
</dbReference>
<dbReference type="Pfam" id="PF25849">
    <property type="entry name" value="PelX_N"/>
    <property type="match status" value="2"/>
</dbReference>
<dbReference type="InterPro" id="IPR001119">
    <property type="entry name" value="SLH_dom"/>
</dbReference>
<evidence type="ECO:0000256" key="9">
    <source>
        <dbReference type="SAM" id="MobiDB-lite"/>
    </source>
</evidence>
<dbReference type="PANTHER" id="PTHR40088:SF1">
    <property type="entry name" value="PECTATE LYASE PEL9"/>
    <property type="match status" value="1"/>
</dbReference>
<dbReference type="Proteomes" id="UP000077134">
    <property type="component" value="Unassembled WGS sequence"/>
</dbReference>
<protein>
    <recommendedName>
        <fullName evidence="10">SLH domain-containing protein</fullName>
    </recommendedName>
</protein>
<proteinExistence type="inferred from homology"/>
<keyword evidence="5" id="KW-0732">Signal</keyword>
<keyword evidence="3" id="KW-0964">Secreted</keyword>
<feature type="domain" description="SLH" evidence="10">
    <location>
        <begin position="1640"/>
        <end position="1697"/>
    </location>
</feature>
<dbReference type="InterPro" id="IPR006626">
    <property type="entry name" value="PbH1"/>
</dbReference>
<dbReference type="PANTHER" id="PTHR40088">
    <property type="entry name" value="PECTATE LYASE (EUROFUNG)"/>
    <property type="match status" value="1"/>
</dbReference>
<evidence type="ECO:0000313" key="12">
    <source>
        <dbReference type="Proteomes" id="UP000077134"/>
    </source>
</evidence>
<dbReference type="KEGG" id="pcx:LPB68_01775"/>
<keyword evidence="12" id="KW-1185">Reference proteome</keyword>
<dbReference type="InterPro" id="IPR022038">
    <property type="entry name" value="Ig-like_bact"/>
</dbReference>
<feature type="region of interest" description="Disordered" evidence="9">
    <location>
        <begin position="1274"/>
        <end position="1300"/>
    </location>
</feature>
<accession>A0A167DYC4</accession>
<evidence type="ECO:0000256" key="1">
    <source>
        <dbReference type="ARBA" id="ARBA00001913"/>
    </source>
</evidence>
<evidence type="ECO:0000259" key="10">
    <source>
        <dbReference type="PROSITE" id="PS51272"/>
    </source>
</evidence>
<dbReference type="Pfam" id="PF22842">
    <property type="entry name" value="Pel9A-like_beta_helix"/>
    <property type="match status" value="1"/>
</dbReference>
<evidence type="ECO:0000256" key="6">
    <source>
        <dbReference type="ARBA" id="ARBA00022837"/>
    </source>
</evidence>
<dbReference type="EMBL" id="LSFN01000014">
    <property type="protein sequence ID" value="OAB74925.1"/>
    <property type="molecule type" value="Genomic_DNA"/>
</dbReference>
<feature type="compositionally biased region" description="Basic and acidic residues" evidence="9">
    <location>
        <begin position="1275"/>
        <end position="1286"/>
    </location>
</feature>
<evidence type="ECO:0000313" key="11">
    <source>
        <dbReference type="EMBL" id="OAB74925.1"/>
    </source>
</evidence>
<dbReference type="Pfam" id="PF25850">
    <property type="entry name" value="PelX_Ig"/>
    <property type="match status" value="1"/>
</dbReference>
<evidence type="ECO:0000256" key="8">
    <source>
        <dbReference type="ARBA" id="ARBA00038263"/>
    </source>
</evidence>
<feature type="domain" description="SLH" evidence="10">
    <location>
        <begin position="1512"/>
        <end position="1575"/>
    </location>
</feature>
<keyword evidence="4" id="KW-0479">Metal-binding</keyword>
<dbReference type="Pfam" id="PF07523">
    <property type="entry name" value="Big_3"/>
    <property type="match status" value="4"/>
</dbReference>
<dbReference type="GO" id="GO:0046872">
    <property type="term" value="F:metal ion binding"/>
    <property type="evidence" value="ECO:0007669"/>
    <property type="project" value="UniProtKB-KW"/>
</dbReference>
<comment type="subcellular location">
    <subcellularLocation>
        <location evidence="2">Secreted</location>
    </subcellularLocation>
</comment>
<evidence type="ECO:0000256" key="5">
    <source>
        <dbReference type="ARBA" id="ARBA00022729"/>
    </source>
</evidence>
<comment type="caution">
    <text evidence="11">The sequence shown here is derived from an EMBL/GenBank/DDBJ whole genome shotgun (WGS) entry which is preliminary data.</text>
</comment>
<dbReference type="InterPro" id="IPR011050">
    <property type="entry name" value="Pectin_lyase_fold/virulence"/>
</dbReference>
<keyword evidence="7" id="KW-0456">Lyase</keyword>
<reference evidence="11 12" key="1">
    <citation type="submission" date="2016-02" db="EMBL/GenBank/DDBJ databases">
        <title>Paenibacillus sp. LPB0068, isolated from Crassostrea gigas.</title>
        <authorList>
            <person name="Shin S.-K."/>
            <person name="Yi H."/>
        </authorList>
    </citation>
    <scope>NUCLEOTIDE SEQUENCE [LARGE SCALE GENOMIC DNA]</scope>
    <source>
        <strain evidence="11 12">LPB0068</strain>
    </source>
</reference>
<dbReference type="GO" id="GO:0005576">
    <property type="term" value="C:extracellular region"/>
    <property type="evidence" value="ECO:0007669"/>
    <property type="project" value="UniProtKB-SubCell"/>
</dbReference>
<dbReference type="InterPro" id="IPR052052">
    <property type="entry name" value="Polysaccharide_Lyase_9"/>
</dbReference>
<evidence type="ECO:0000256" key="7">
    <source>
        <dbReference type="ARBA" id="ARBA00023239"/>
    </source>
</evidence>
<sequence>MSSIHYAGLFTARNTTVTFSNVNLSIEEPAVVKDWEFSAFGGNTSAVKNPEPIIHTDGSVTLSADNGGKLASSEEGMSFYYQEMPADANFEIQARATIQNFNHTSPNNETQKSFGLMLKEDIGENGNSDKHSSNYVAIGGFGAKSPNPNDVRGLYKFAADKHTKLDPFSGINVPATNESYDLRIKKSGNVYVVTVNGVSEQIDLNQNLSSDKIYAGLYVAREAEITFSNYDIRVDTRTPSDLLIDTTLMKNTYLVNEDLDLNGMTVTAFYADGAQEILTELDYTVTGFNSSIAGMNQITIQFNGIARTIDLHIISLEVTGLMIKYFPAKTDYYVGDTFDPQGLVVEANYNNGYAIKELPSDQYEFAISGAQIPSSYVFNTPGSIEITVTSMETPSQSTTFNVEVKSTAITGLYIKQPPVTIDYFIGDKLDLNGLVVYAQYDDKTQVRLMKDEYTTSPLDSTTAGSKPVTITHKGKKAIFHVNVKVKELVGMEVTQYPKTLYYVLEDFDQTGLEVSKVYDNGDRVALTASEYAVDTISQFDNSKPGTYAIHIIPTDTKLQAIELSVTVREKTEVIWKSIRFGQSTSATNNKVTVHDDQSVTIEALGGSAGKVTGDHDGISFYYTEIDALEDNFELSADIKVVDYAKSSQDGQESFGIMARDAIGTANDSSVFASNIAAIGGYSGSTTGANGTQLFIRTGVTTPDGAGSQGIKASMLENVRPTANNTHPIQPYKLTLAKTNSGYSGNLNQGEEVIFFTPDILNAQDSKIYVGFYAARLATIEVSNIQFSVTATQTDPPKIEPPKQATEPEFEILSLAQTSDTDYELIIKSNVNGTVIVKEGQKVIAQDRSIESGKILSIPTLLPPNSNTNFSVTFLPDDTQELTSYDKIVRNFTVTTKSYLGDIYVSPSGTHDGSGSEGNPLDLDTAIQFVQPGQRIIMLDGKYVRNTSLKIKKYNDGKTGAMKTLIAEQGARPIIDFDKKSEGVVLSGSYWHIKGIDFTRSADNTKGFTVGGSYNIIENSNFYENGDTGLQISRTESSDNDITMWPSYNLILNNTSHDNVDPSNNNADGFAAKLTSGEGNIFRGCIAHNNIDDGWDLYTKAGTGAIGAVIIENSIAYNNGFLSDGKIGAGDKNGFKLGGEGIHVPHIIRNSIAFGNGANGFTSNSNPGVIARNNIAFNNAKGNISFTSYGNIQTDFTIDGFVSYQKDIKVRDSYPLALSSDANYMYNGTASVNKSGVELTDANFVSLVPVIPYTRDATGNIMMGDFMKWIAPQPKPGDDVDVPKGDETGNVSPVRNTDSSSIPPAIKGSLVKIITTLTGSTAHGKIDQTQLSRALAQATVDHRGMLQVEVEFPKTIGALGYELTLPTASISTSGKLQQIVVSTEIADVVLPGNMISHVDLTDSPTLALKIANADLNKLSAEVRKQIGNRPVIELSLTDANGNEIDFNNPDAPVKVTIPYQPAAEELELLEHITIWYVDNTGKPIAVPNGKYDAETGTVSFITTHFSQFGIVSVQKSFNDLVNFDWAKNEIEVLASKGVINGTSSITFSPSQNIKRADFIIMLIKALGLSATVDTNFPDIKPTAYYYDEVGIAKKLGIINGKANGMFDPTENITRQDMFLMTAKALRVADEWEDRVANLTELNGFTDRSDISSYAMEDVAQLVKAGLVKGDTHSRLHPLKHSTRAEAAMIIYQMDKSRQ</sequence>
<organism evidence="11 12">
    <name type="scientific">Paenibacillus crassostreae</name>
    <dbReference type="NCBI Taxonomy" id="1763538"/>
    <lineage>
        <taxon>Bacteria</taxon>
        <taxon>Bacillati</taxon>
        <taxon>Bacillota</taxon>
        <taxon>Bacilli</taxon>
        <taxon>Bacillales</taxon>
        <taxon>Paenibacillaceae</taxon>
        <taxon>Paenibacillus</taxon>
    </lineage>
</organism>
<name>A0A167DYC4_9BACL</name>
<dbReference type="OrthoDB" id="8660908at2"/>
<evidence type="ECO:0000256" key="2">
    <source>
        <dbReference type="ARBA" id="ARBA00004613"/>
    </source>
</evidence>
<dbReference type="InterPro" id="IPR058863">
    <property type="entry name" value="PelX-like_Ig"/>
</dbReference>
<dbReference type="GO" id="GO:0016837">
    <property type="term" value="F:carbon-oxygen lyase activity, acting on polysaccharides"/>
    <property type="evidence" value="ECO:0007669"/>
    <property type="project" value="TreeGrafter"/>
</dbReference>
<evidence type="ECO:0000256" key="3">
    <source>
        <dbReference type="ARBA" id="ARBA00022525"/>
    </source>
</evidence>
<dbReference type="Pfam" id="PF00395">
    <property type="entry name" value="SLH"/>
    <property type="match status" value="3"/>
</dbReference>
<feature type="domain" description="SLH" evidence="10">
    <location>
        <begin position="1576"/>
        <end position="1634"/>
    </location>
</feature>
<dbReference type="InterPro" id="IPR053868">
    <property type="entry name" value="Pel9A-like_beta_helix"/>
</dbReference>